<dbReference type="EMBL" id="JASGBP010000005">
    <property type="protein sequence ID" value="MDI9257713.1"/>
    <property type="molecule type" value="Genomic_DNA"/>
</dbReference>
<proteinExistence type="predicted"/>
<comment type="caution">
    <text evidence="1">The sequence shown here is derived from an EMBL/GenBank/DDBJ whole genome shotgun (WGS) entry which is preliminary data.</text>
</comment>
<gene>
    <name evidence="1" type="ORF">QHT84_09835</name>
</gene>
<dbReference type="InterPro" id="IPR004375">
    <property type="entry name" value="NanQ/TabA/YiaL"/>
</dbReference>
<name>A0ABT6XRJ1_9FLAO</name>
<evidence type="ECO:0000313" key="1">
    <source>
        <dbReference type="EMBL" id="MDI9257713.1"/>
    </source>
</evidence>
<dbReference type="SUPFAM" id="SSF51197">
    <property type="entry name" value="Clavaminate synthase-like"/>
    <property type="match status" value="1"/>
</dbReference>
<dbReference type="Gene3D" id="2.60.120.370">
    <property type="entry name" value="YhcH/YjgK/YiaL"/>
    <property type="match status" value="1"/>
</dbReference>
<reference evidence="1 2" key="1">
    <citation type="submission" date="2023-05" db="EMBL/GenBank/DDBJ databases">
        <title>Flavobacterium sedimenti sp. nov., isolated from the sediment.</title>
        <authorList>
            <person name="Wu N."/>
        </authorList>
    </citation>
    <scope>NUCLEOTIDE SEQUENCE [LARGE SCALE GENOMIC DNA]</scope>
    <source>
        <strain evidence="1 2">YZ-48</strain>
    </source>
</reference>
<dbReference type="Proteomes" id="UP001230035">
    <property type="component" value="Unassembled WGS sequence"/>
</dbReference>
<keyword evidence="2" id="KW-1185">Reference proteome</keyword>
<accession>A0ABT6XRJ1</accession>
<dbReference type="PANTHER" id="PTHR34986">
    <property type="entry name" value="EVOLVED BETA-GALACTOSIDASE SUBUNIT BETA"/>
    <property type="match status" value="1"/>
</dbReference>
<sequence length="150" mass="16603">MITDKLENIKHYASLFSGIHPLLQVTAVKSLDRVIEKESHGDITLIPIQSNGVSATFDAELLEAHRTLMDIHITLAGTDVIAYADLQSESQESKPYDEANDYLLARAQNIKTLSVPAGYFCIIPNQFAHMALYQGHSEVKKIVVKMPAPL</sequence>
<protein>
    <submittedName>
        <fullName evidence="1">YhcH/YjgK/YiaL family protein</fullName>
    </submittedName>
</protein>
<evidence type="ECO:0000313" key="2">
    <source>
        <dbReference type="Proteomes" id="UP001230035"/>
    </source>
</evidence>
<dbReference type="InterPro" id="IPR037012">
    <property type="entry name" value="NanQ/TabA/YiaL_sf"/>
</dbReference>
<dbReference type="PANTHER" id="PTHR34986:SF1">
    <property type="entry name" value="PROTEIN YIAL"/>
    <property type="match status" value="1"/>
</dbReference>
<dbReference type="RefSeq" id="WP_283239388.1">
    <property type="nucleotide sequence ID" value="NZ_JASGBP010000005.1"/>
</dbReference>
<organism evidence="1 2">
    <name type="scientific">Flavobacterium sedimenticola</name>
    <dbReference type="NCBI Taxonomy" id="3043286"/>
    <lineage>
        <taxon>Bacteria</taxon>
        <taxon>Pseudomonadati</taxon>
        <taxon>Bacteroidota</taxon>
        <taxon>Flavobacteriia</taxon>
        <taxon>Flavobacteriales</taxon>
        <taxon>Flavobacteriaceae</taxon>
        <taxon>Flavobacterium</taxon>
    </lineage>
</organism>
<dbReference type="Pfam" id="PF04074">
    <property type="entry name" value="DUF386"/>
    <property type="match status" value="1"/>
</dbReference>